<dbReference type="Proteomes" id="UP001176883">
    <property type="component" value="Unassembled WGS sequence"/>
</dbReference>
<dbReference type="Pfam" id="PF02698">
    <property type="entry name" value="DUF218"/>
    <property type="match status" value="1"/>
</dbReference>
<keyword evidence="1" id="KW-0812">Transmembrane</keyword>
<protein>
    <submittedName>
        <fullName evidence="3">ElyC/SanA/YdcF family protein</fullName>
    </submittedName>
</protein>
<dbReference type="PANTHER" id="PTHR30336:SF6">
    <property type="entry name" value="INTEGRAL MEMBRANE PROTEIN"/>
    <property type="match status" value="1"/>
</dbReference>
<evidence type="ECO:0000259" key="2">
    <source>
        <dbReference type="Pfam" id="PF02698"/>
    </source>
</evidence>
<gene>
    <name evidence="3" type="ORF">Q4Q35_13945</name>
</gene>
<proteinExistence type="predicted"/>
<keyword evidence="4" id="KW-1185">Reference proteome</keyword>
<comment type="caution">
    <text evidence="3">The sequence shown here is derived from an EMBL/GenBank/DDBJ whole genome shotgun (WGS) entry which is preliminary data.</text>
</comment>
<dbReference type="InterPro" id="IPR003848">
    <property type="entry name" value="DUF218"/>
</dbReference>
<evidence type="ECO:0000313" key="4">
    <source>
        <dbReference type="Proteomes" id="UP001176883"/>
    </source>
</evidence>
<keyword evidence="1" id="KW-1133">Transmembrane helix</keyword>
<keyword evidence="1" id="KW-0472">Membrane</keyword>
<reference evidence="3" key="1">
    <citation type="submission" date="2023-07" db="EMBL/GenBank/DDBJ databases">
        <title>Two novel species in the genus Flavivirga.</title>
        <authorList>
            <person name="Kwon K."/>
        </authorList>
    </citation>
    <scope>NUCLEOTIDE SEQUENCE</scope>
    <source>
        <strain evidence="3">KCTC 52353</strain>
    </source>
</reference>
<feature type="domain" description="DUF218" evidence="2">
    <location>
        <begin position="47"/>
        <end position="167"/>
    </location>
</feature>
<sequence length="209" mass="24067">MKHLKRIARLVLLLIIYIIIINVWVVHQAKSFTYKDISTIPKNKVGLVLGASKFVSNGNINLYYKYRLEAAYQLYKSGKIEFILISGDNGRKDYDEPTDFKKDLVKKGIPENKIFLDYAGFRTLDSIIRAKEIFGQNSITIVSQKFHNERAIYLAKNLKINAIGYNAKDVKGRYGIKTKLREYIARTKASIDILFNVQPKFLGKKIDIK</sequence>
<dbReference type="RefSeq" id="WP_303278607.1">
    <property type="nucleotide sequence ID" value="NZ_JAUOEK010000139.1"/>
</dbReference>
<evidence type="ECO:0000256" key="1">
    <source>
        <dbReference type="SAM" id="Phobius"/>
    </source>
</evidence>
<dbReference type="CDD" id="cd06259">
    <property type="entry name" value="YdcF-like"/>
    <property type="match status" value="1"/>
</dbReference>
<feature type="transmembrane region" description="Helical" evidence="1">
    <location>
        <begin position="7"/>
        <end position="26"/>
    </location>
</feature>
<name>A0ABT8WCN4_9FLAO</name>
<dbReference type="InterPro" id="IPR051599">
    <property type="entry name" value="Cell_Envelope_Assoc"/>
</dbReference>
<accession>A0ABT8WCN4</accession>
<evidence type="ECO:0000313" key="3">
    <source>
        <dbReference type="EMBL" id="MDO5970909.1"/>
    </source>
</evidence>
<organism evidence="3 4">
    <name type="scientific">Flavivirga aquimarina</name>
    <dbReference type="NCBI Taxonomy" id="2027862"/>
    <lineage>
        <taxon>Bacteria</taxon>
        <taxon>Pseudomonadati</taxon>
        <taxon>Bacteroidota</taxon>
        <taxon>Flavobacteriia</taxon>
        <taxon>Flavobacteriales</taxon>
        <taxon>Flavobacteriaceae</taxon>
        <taxon>Flavivirga</taxon>
    </lineage>
</organism>
<dbReference type="EMBL" id="JAUOEK010000139">
    <property type="protein sequence ID" value="MDO5970909.1"/>
    <property type="molecule type" value="Genomic_DNA"/>
</dbReference>
<dbReference type="PANTHER" id="PTHR30336">
    <property type="entry name" value="INNER MEMBRANE PROTEIN, PROBABLE PERMEASE"/>
    <property type="match status" value="1"/>
</dbReference>